<keyword evidence="3" id="KW-1185">Reference proteome</keyword>
<accession>A0A8T0JDA8</accession>
<feature type="region of interest" description="Disordered" evidence="1">
    <location>
        <begin position="17"/>
        <end position="37"/>
    </location>
</feature>
<dbReference type="AlphaFoldDB" id="A0A8T0JDA8"/>
<protein>
    <submittedName>
        <fullName evidence="2">Uncharacterized protein</fullName>
    </submittedName>
</protein>
<evidence type="ECO:0000313" key="3">
    <source>
        <dbReference type="Proteomes" id="UP000822688"/>
    </source>
</evidence>
<dbReference type="EMBL" id="CM026421">
    <property type="protein sequence ID" value="KAG0592798.1"/>
    <property type="molecule type" value="Genomic_DNA"/>
</dbReference>
<proteinExistence type="predicted"/>
<dbReference type="Proteomes" id="UP000822688">
    <property type="component" value="Chromosome 1"/>
</dbReference>
<name>A0A8T0JDA8_CERPU</name>
<organism evidence="2 3">
    <name type="scientific">Ceratodon purpureus</name>
    <name type="common">Fire moss</name>
    <name type="synonym">Dicranum purpureum</name>
    <dbReference type="NCBI Taxonomy" id="3225"/>
    <lineage>
        <taxon>Eukaryota</taxon>
        <taxon>Viridiplantae</taxon>
        <taxon>Streptophyta</taxon>
        <taxon>Embryophyta</taxon>
        <taxon>Bryophyta</taxon>
        <taxon>Bryophytina</taxon>
        <taxon>Bryopsida</taxon>
        <taxon>Dicranidae</taxon>
        <taxon>Pseudoditrichales</taxon>
        <taxon>Ditrichaceae</taxon>
        <taxon>Ceratodon</taxon>
    </lineage>
</organism>
<comment type="caution">
    <text evidence="2">The sequence shown here is derived from an EMBL/GenBank/DDBJ whole genome shotgun (WGS) entry which is preliminary data.</text>
</comment>
<evidence type="ECO:0000256" key="1">
    <source>
        <dbReference type="SAM" id="MobiDB-lite"/>
    </source>
</evidence>
<gene>
    <name evidence="2" type="ORF">KC19_1G281800</name>
</gene>
<reference evidence="2" key="1">
    <citation type="submission" date="2020-06" db="EMBL/GenBank/DDBJ databases">
        <title>WGS assembly of Ceratodon purpureus strain R40.</title>
        <authorList>
            <person name="Carey S.B."/>
            <person name="Jenkins J."/>
            <person name="Shu S."/>
            <person name="Lovell J.T."/>
            <person name="Sreedasyam A."/>
            <person name="Maumus F."/>
            <person name="Tiley G.P."/>
            <person name="Fernandez-Pozo N."/>
            <person name="Barry K."/>
            <person name="Chen C."/>
            <person name="Wang M."/>
            <person name="Lipzen A."/>
            <person name="Daum C."/>
            <person name="Saski C.A."/>
            <person name="Payton A.C."/>
            <person name="Mcbreen J.C."/>
            <person name="Conrad R.E."/>
            <person name="Kollar L.M."/>
            <person name="Olsson S."/>
            <person name="Huttunen S."/>
            <person name="Landis J.B."/>
            <person name="Wickett N.J."/>
            <person name="Johnson M.G."/>
            <person name="Rensing S.A."/>
            <person name="Grimwood J."/>
            <person name="Schmutz J."/>
            <person name="Mcdaniel S.F."/>
        </authorList>
    </citation>
    <scope>NUCLEOTIDE SEQUENCE</scope>
    <source>
        <strain evidence="2">R40</strain>
    </source>
</reference>
<feature type="compositionally biased region" description="Polar residues" evidence="1">
    <location>
        <begin position="21"/>
        <end position="30"/>
    </location>
</feature>
<sequence length="104" mass="11836">MNPRLLHMLTKVHKLTKSHSSRIQTSTNTDTNKHKSTHEVDDPVYILTHPPLSKPSCHHAHYIRACMCVLLPPVPNQRANSVQTAVLLTHKCLAYEVSEWVLHT</sequence>
<evidence type="ECO:0000313" key="2">
    <source>
        <dbReference type="EMBL" id="KAG0592798.1"/>
    </source>
</evidence>